<name>A0A1W0WIC9_HYPEX</name>
<feature type="compositionally biased region" description="Low complexity" evidence="1">
    <location>
        <begin position="11"/>
        <end position="21"/>
    </location>
</feature>
<feature type="region of interest" description="Disordered" evidence="1">
    <location>
        <begin position="1"/>
        <end position="24"/>
    </location>
</feature>
<dbReference type="Proteomes" id="UP000192578">
    <property type="component" value="Unassembled WGS sequence"/>
</dbReference>
<proteinExistence type="predicted"/>
<feature type="compositionally biased region" description="Acidic residues" evidence="1">
    <location>
        <begin position="1"/>
        <end position="10"/>
    </location>
</feature>
<gene>
    <name evidence="2" type="ORF">BV898_10840</name>
</gene>
<dbReference type="OrthoDB" id="10674647at2759"/>
<sequence>MADEWEDVEMESSPSSSAVVEKSGEKSVTSNVREILYKEGAIISIQRKFRRAVPVANGLTTAPKNARKKDLTVTSSSCRLAGIHVRPERFGSDGIAAPFFTNEAIVRMLDPEGIVCPCSITWQNLLGRIVQNQQGSASQLTHKPGDPSKSGQVVGMTVVVPPMFNRGNSCQPNALAVHGPGTVRPRPTYFIAATDIFVGEKINFHQEAERTPLKCQTSHCLQAIPSDHRAVNPCPSCWAVNGPRLKDDLALMERINKFYPLPVAQTLRIHRLTDEPDR</sequence>
<organism evidence="2 3">
    <name type="scientific">Hypsibius exemplaris</name>
    <name type="common">Freshwater tardigrade</name>
    <dbReference type="NCBI Taxonomy" id="2072580"/>
    <lineage>
        <taxon>Eukaryota</taxon>
        <taxon>Metazoa</taxon>
        <taxon>Ecdysozoa</taxon>
        <taxon>Tardigrada</taxon>
        <taxon>Eutardigrada</taxon>
        <taxon>Parachela</taxon>
        <taxon>Hypsibioidea</taxon>
        <taxon>Hypsibiidae</taxon>
        <taxon>Hypsibius</taxon>
    </lineage>
</organism>
<keyword evidence="3" id="KW-1185">Reference proteome</keyword>
<dbReference type="EMBL" id="MTYJ01000096">
    <property type="protein sequence ID" value="OQV14937.1"/>
    <property type="molecule type" value="Genomic_DNA"/>
</dbReference>
<comment type="caution">
    <text evidence="2">The sequence shown here is derived from an EMBL/GenBank/DDBJ whole genome shotgun (WGS) entry which is preliminary data.</text>
</comment>
<protein>
    <submittedName>
        <fullName evidence="2">Uncharacterized protein</fullName>
    </submittedName>
</protein>
<evidence type="ECO:0000313" key="3">
    <source>
        <dbReference type="Proteomes" id="UP000192578"/>
    </source>
</evidence>
<dbReference type="AlphaFoldDB" id="A0A1W0WIC9"/>
<reference evidence="3" key="1">
    <citation type="submission" date="2017-01" db="EMBL/GenBank/DDBJ databases">
        <title>Comparative genomics of anhydrobiosis in the tardigrade Hypsibius dujardini.</title>
        <authorList>
            <person name="Yoshida Y."/>
            <person name="Koutsovoulos G."/>
            <person name="Laetsch D."/>
            <person name="Stevens L."/>
            <person name="Kumar S."/>
            <person name="Horikawa D."/>
            <person name="Ishino K."/>
            <person name="Komine S."/>
            <person name="Tomita M."/>
            <person name="Blaxter M."/>
            <person name="Arakawa K."/>
        </authorList>
    </citation>
    <scope>NUCLEOTIDE SEQUENCE [LARGE SCALE GENOMIC DNA]</scope>
    <source>
        <strain evidence="3">Z151</strain>
    </source>
</reference>
<accession>A0A1W0WIC9</accession>
<evidence type="ECO:0000313" key="2">
    <source>
        <dbReference type="EMBL" id="OQV14937.1"/>
    </source>
</evidence>
<evidence type="ECO:0000256" key="1">
    <source>
        <dbReference type="SAM" id="MobiDB-lite"/>
    </source>
</evidence>